<evidence type="ECO:0000313" key="5">
    <source>
        <dbReference type="EMBL" id="ETN04254.1"/>
    </source>
</evidence>
<dbReference type="Gene3D" id="2.30.30.40">
    <property type="entry name" value="SH3 Domains"/>
    <property type="match status" value="1"/>
</dbReference>
<organism evidence="5 6">
    <name type="scientific">Phytophthora nicotianae (strain INRA-310)</name>
    <name type="common">Phytophthora parasitica</name>
    <dbReference type="NCBI Taxonomy" id="761204"/>
    <lineage>
        <taxon>Eukaryota</taxon>
        <taxon>Sar</taxon>
        <taxon>Stramenopiles</taxon>
        <taxon>Oomycota</taxon>
        <taxon>Peronosporomycetes</taxon>
        <taxon>Peronosporales</taxon>
        <taxon>Peronosporaceae</taxon>
        <taxon>Phytophthora</taxon>
    </lineage>
</organism>
<dbReference type="InterPro" id="IPR001452">
    <property type="entry name" value="SH3_domain"/>
</dbReference>
<evidence type="ECO:0000256" key="3">
    <source>
        <dbReference type="SAM" id="MobiDB-lite"/>
    </source>
</evidence>
<dbReference type="Proteomes" id="UP000018817">
    <property type="component" value="Unassembled WGS sequence"/>
</dbReference>
<gene>
    <name evidence="5" type="ORF">PPTG_14956</name>
</gene>
<dbReference type="STRING" id="761204.W2PVK5"/>
<feature type="region of interest" description="Disordered" evidence="3">
    <location>
        <begin position="52"/>
        <end position="86"/>
    </location>
</feature>
<reference evidence="5 6" key="2">
    <citation type="submission" date="2013-11" db="EMBL/GenBank/DDBJ databases">
        <title>The Genome Sequence of Phytophthora parasitica INRA-310.</title>
        <authorList>
            <consortium name="The Broad Institute Genomics Platform"/>
            <person name="Russ C."/>
            <person name="Tyler B."/>
            <person name="Panabieres F."/>
            <person name="Shan W."/>
            <person name="Tripathy S."/>
            <person name="Grunwald N."/>
            <person name="Machado M."/>
            <person name="Johnson C.S."/>
            <person name="Arredondo F."/>
            <person name="Hong C."/>
            <person name="Coffey M."/>
            <person name="Young S.K."/>
            <person name="Zeng Q."/>
            <person name="Gargeya S."/>
            <person name="Fitzgerald M."/>
            <person name="Abouelleil A."/>
            <person name="Alvarado L."/>
            <person name="Chapman S.B."/>
            <person name="Gainer-Dewar J."/>
            <person name="Goldberg J."/>
            <person name="Griggs A."/>
            <person name="Gujja S."/>
            <person name="Hansen M."/>
            <person name="Howarth C."/>
            <person name="Imamovic A."/>
            <person name="Ireland A."/>
            <person name="Larimer J."/>
            <person name="McCowan C."/>
            <person name="Murphy C."/>
            <person name="Pearson M."/>
            <person name="Poon T.W."/>
            <person name="Priest M."/>
            <person name="Roberts A."/>
            <person name="Saif S."/>
            <person name="Shea T."/>
            <person name="Sykes S."/>
            <person name="Wortman J."/>
            <person name="Nusbaum C."/>
            <person name="Birren B."/>
        </authorList>
    </citation>
    <scope>NUCLEOTIDE SEQUENCE [LARGE SCALE GENOMIC DNA]</scope>
    <source>
        <strain evidence="5 6">INRA-310</strain>
    </source>
</reference>
<evidence type="ECO:0000259" key="4">
    <source>
        <dbReference type="PROSITE" id="PS50002"/>
    </source>
</evidence>
<feature type="compositionally biased region" description="Basic and acidic residues" evidence="3">
    <location>
        <begin position="61"/>
        <end position="80"/>
    </location>
</feature>
<protein>
    <recommendedName>
        <fullName evidence="4">SH3 domain-containing protein</fullName>
    </recommendedName>
</protein>
<reference evidence="6" key="1">
    <citation type="submission" date="2011-12" db="EMBL/GenBank/DDBJ databases">
        <authorList>
            <consortium name="The Broad Institute Genome Sequencing Platform"/>
            <person name="Russ C."/>
            <person name="Tyler B."/>
            <person name="Panabieres F."/>
            <person name="Shan W."/>
            <person name="Tripathy S."/>
            <person name="Grunwald N."/>
            <person name="Machado M."/>
            <person name="Young S.K."/>
            <person name="Zeng Q."/>
            <person name="Gargeya S."/>
            <person name="Fitzgerald M."/>
            <person name="Haas B."/>
            <person name="Abouelleil A."/>
            <person name="Alvarado L."/>
            <person name="Arachchi H.M."/>
            <person name="Berlin A."/>
            <person name="Chapman S.B."/>
            <person name="Gearin G."/>
            <person name="Goldberg J."/>
            <person name="Griggs A."/>
            <person name="Gujja S."/>
            <person name="Hansen M."/>
            <person name="Heiman D."/>
            <person name="Howarth C."/>
            <person name="Larimer J."/>
            <person name="Lui A."/>
            <person name="MacDonald P.J.P."/>
            <person name="McCowen C."/>
            <person name="Montmayeur A."/>
            <person name="Murphy C."/>
            <person name="Neiman D."/>
            <person name="Pearson M."/>
            <person name="Priest M."/>
            <person name="Roberts A."/>
            <person name="Saif S."/>
            <person name="Shea T."/>
            <person name="Sisk P."/>
            <person name="Stolte C."/>
            <person name="Sykes S."/>
            <person name="Wortman J."/>
            <person name="Nusbaum C."/>
            <person name="Birren B."/>
        </authorList>
    </citation>
    <scope>NUCLEOTIDE SEQUENCE [LARGE SCALE GENOMIC DNA]</scope>
    <source>
        <strain evidence="6">INRA-310</strain>
    </source>
</reference>
<name>W2PVK5_PHYN3</name>
<accession>W2PVK5</accession>
<keyword evidence="1 2" id="KW-0728">SH3 domain</keyword>
<proteinExistence type="predicted"/>
<dbReference type="InterPro" id="IPR036028">
    <property type="entry name" value="SH3-like_dom_sf"/>
</dbReference>
<evidence type="ECO:0000313" key="6">
    <source>
        <dbReference type="Proteomes" id="UP000018817"/>
    </source>
</evidence>
<dbReference type="PROSITE" id="PS50002">
    <property type="entry name" value="SH3"/>
    <property type="match status" value="1"/>
</dbReference>
<evidence type="ECO:0000256" key="1">
    <source>
        <dbReference type="ARBA" id="ARBA00022443"/>
    </source>
</evidence>
<dbReference type="GeneID" id="20184188"/>
<dbReference type="VEuPathDB" id="FungiDB:PPTG_14956"/>
<sequence length="253" mass="28062">MSGHNGRISEVSVIDSLLTDGDYAGYMGNGHRESLRLSEVLDLESYDDDRLSNLSGISEGAGDRNRQRKSAVERTVKENEETFSENENERELCGGCGLVLEGEAVGPLSQYFHYAVRVPPMMLSGSFRQKVPPMRQSALEEKKWSKPSTIFTTQTALYAVPPFQVRDETTESFFEHEGQAVCAKCKHEAIAQDEPSFPENMAPVSNGVAGYRYDAQDDTQLTIYPGDEVAILEKDDDGWWICAASVVTYQAPT</sequence>
<dbReference type="AlphaFoldDB" id="W2PVK5"/>
<dbReference type="RefSeq" id="XP_008910555.1">
    <property type="nucleotide sequence ID" value="XM_008912307.1"/>
</dbReference>
<feature type="domain" description="SH3" evidence="4">
    <location>
        <begin position="202"/>
        <end position="253"/>
    </location>
</feature>
<evidence type="ECO:0000256" key="2">
    <source>
        <dbReference type="PROSITE-ProRule" id="PRU00192"/>
    </source>
</evidence>
<dbReference type="Pfam" id="PF00018">
    <property type="entry name" value="SH3_1"/>
    <property type="match status" value="1"/>
</dbReference>
<dbReference type="SUPFAM" id="SSF50044">
    <property type="entry name" value="SH3-domain"/>
    <property type="match status" value="1"/>
</dbReference>
<dbReference type="EMBL" id="KI669605">
    <property type="protein sequence ID" value="ETN04254.1"/>
    <property type="molecule type" value="Genomic_DNA"/>
</dbReference>